<feature type="region of interest" description="Disordered" evidence="1">
    <location>
        <begin position="471"/>
        <end position="592"/>
    </location>
</feature>
<gene>
    <name evidence="2" type="ORF">EIP91_011573</name>
</gene>
<name>A0A4V2MUT4_9APHY</name>
<feature type="compositionally biased region" description="Low complexity" evidence="1">
    <location>
        <begin position="580"/>
        <end position="592"/>
    </location>
</feature>
<feature type="compositionally biased region" description="Pro residues" evidence="1">
    <location>
        <begin position="567"/>
        <end position="579"/>
    </location>
</feature>
<organism evidence="2 3">
    <name type="scientific">Steccherinum ochraceum</name>
    <dbReference type="NCBI Taxonomy" id="92696"/>
    <lineage>
        <taxon>Eukaryota</taxon>
        <taxon>Fungi</taxon>
        <taxon>Dikarya</taxon>
        <taxon>Basidiomycota</taxon>
        <taxon>Agaricomycotina</taxon>
        <taxon>Agaricomycetes</taxon>
        <taxon>Polyporales</taxon>
        <taxon>Steccherinaceae</taxon>
        <taxon>Steccherinum</taxon>
    </lineage>
</organism>
<evidence type="ECO:0000313" key="2">
    <source>
        <dbReference type="EMBL" id="TCD59757.1"/>
    </source>
</evidence>
<feature type="compositionally biased region" description="Pro residues" evidence="1">
    <location>
        <begin position="155"/>
        <end position="164"/>
    </location>
</feature>
<feature type="compositionally biased region" description="Basic and acidic residues" evidence="1">
    <location>
        <begin position="471"/>
        <end position="481"/>
    </location>
</feature>
<feature type="region of interest" description="Disordered" evidence="1">
    <location>
        <begin position="155"/>
        <end position="175"/>
    </location>
</feature>
<proteinExistence type="predicted"/>
<protein>
    <submittedName>
        <fullName evidence="2">Uncharacterized protein</fullName>
    </submittedName>
</protein>
<evidence type="ECO:0000256" key="1">
    <source>
        <dbReference type="SAM" id="MobiDB-lite"/>
    </source>
</evidence>
<feature type="compositionally biased region" description="Low complexity" evidence="1">
    <location>
        <begin position="262"/>
        <end position="275"/>
    </location>
</feature>
<keyword evidence="3" id="KW-1185">Reference proteome</keyword>
<dbReference type="OrthoDB" id="3230530at2759"/>
<feature type="compositionally biased region" description="Basic and acidic residues" evidence="1">
    <location>
        <begin position="493"/>
        <end position="511"/>
    </location>
</feature>
<dbReference type="Proteomes" id="UP000292702">
    <property type="component" value="Unassembled WGS sequence"/>
</dbReference>
<evidence type="ECO:0000313" key="3">
    <source>
        <dbReference type="Proteomes" id="UP000292702"/>
    </source>
</evidence>
<accession>A0A4V2MUT4</accession>
<feature type="compositionally biased region" description="Low complexity" evidence="1">
    <location>
        <begin position="165"/>
        <end position="175"/>
    </location>
</feature>
<reference evidence="2 3" key="1">
    <citation type="submission" date="2018-11" db="EMBL/GenBank/DDBJ databases">
        <title>Genome assembly of Steccherinum ochraceum LE-BIN_3174, the white-rot fungus of the Steccherinaceae family (The Residual Polyporoid clade, Polyporales, Basidiomycota).</title>
        <authorList>
            <person name="Fedorova T.V."/>
            <person name="Glazunova O.A."/>
            <person name="Landesman E.O."/>
            <person name="Moiseenko K.V."/>
            <person name="Psurtseva N.V."/>
            <person name="Savinova O.S."/>
            <person name="Shakhova N.V."/>
            <person name="Tyazhelova T.V."/>
            <person name="Vasina D.V."/>
        </authorList>
    </citation>
    <scope>NUCLEOTIDE SEQUENCE [LARGE SCALE GENOMIC DNA]</scope>
    <source>
        <strain evidence="2 3">LE-BIN_3174</strain>
    </source>
</reference>
<comment type="caution">
    <text evidence="2">The sequence shown here is derived from an EMBL/GenBank/DDBJ whole genome shotgun (WGS) entry which is preliminary data.</text>
</comment>
<dbReference type="AlphaFoldDB" id="A0A4V2MUT4"/>
<feature type="compositionally biased region" description="Low complexity" evidence="1">
    <location>
        <begin position="285"/>
        <end position="323"/>
    </location>
</feature>
<dbReference type="STRING" id="92696.A0A4V2MUT4"/>
<feature type="compositionally biased region" description="Pro residues" evidence="1">
    <location>
        <begin position="349"/>
        <end position="360"/>
    </location>
</feature>
<feature type="non-terminal residue" evidence="2">
    <location>
        <position position="592"/>
    </location>
</feature>
<dbReference type="EMBL" id="RWJN01000763">
    <property type="protein sequence ID" value="TCD59757.1"/>
    <property type="molecule type" value="Genomic_DNA"/>
</dbReference>
<feature type="compositionally biased region" description="Basic residues" evidence="1">
    <location>
        <begin position="482"/>
        <end position="492"/>
    </location>
</feature>
<sequence length="592" mass="63521">MVRLFLAPAKGNAGGRYFPFQGYLGLTPLRVDGIVRTKLEEDGKPVLAKSLSVHVRCYESRVGRTGSHRSHILVDYAKTLWQKSDHEEYGLLGDFDGTFKISLPANVPGYSTANYQEYKFFWRVEAVLEHVHINYVGSRLLRYYDLPLIRYDVPPPPPPNPSPTARPTSSSTPLTLYVPNSKPPTPIISYNLSTPVLPVGPSDLILSSLFLRPLDPSVSIRSASVLVERRIDLYHISNTSYFASATDVAPASPDENEDPVHTASSPSSSSAVATTLLPPRGFFGSASSPSSASTTPPPIALSSSMPESSSAAAARARSPYSYSPTHSGSTLGLPGASASSYSVSSSSPLLPPPPPPPLPTTPSAALNELPSRSVATTVIHGDSGGTGGFAVDRATGVWSKTVNLTWPKARSQNLWAMGETARTESAEVTFWVKVKVVVSSPSLGTFSLDLEPRELTVVSTNDSDRRLALAKFAEQKDERSKSKSKSPRRRRARESDGEGERERERDREKGRRQTQSDGGGGGRGSPTDPSGSGSGAKAHRHHRPVPPPIPTLPSLPLASPHAHAHPKSPPMPIHIPPYSPTTTTTTTTTKLT</sequence>
<feature type="region of interest" description="Disordered" evidence="1">
    <location>
        <begin position="247"/>
        <end position="366"/>
    </location>
</feature>
<feature type="compositionally biased region" description="Low complexity" evidence="1">
    <location>
        <begin position="333"/>
        <end position="348"/>
    </location>
</feature>